<reference evidence="7" key="1">
    <citation type="submission" date="2016-10" db="EMBL/GenBank/DDBJ databases">
        <authorList>
            <person name="Varghese N."/>
            <person name="Submissions S."/>
        </authorList>
    </citation>
    <scope>NUCLEOTIDE SEQUENCE [LARGE SCALE GENOMIC DNA]</scope>
    <source>
        <strain evidence="7">DSM 44654</strain>
    </source>
</reference>
<dbReference type="InterPro" id="IPR035909">
    <property type="entry name" value="CheB_C"/>
</dbReference>
<dbReference type="EC" id="3.1.1.61" evidence="2"/>
<dbReference type="Pfam" id="PF01339">
    <property type="entry name" value="CheB_methylest"/>
    <property type="match status" value="1"/>
</dbReference>
<dbReference type="GO" id="GO:0008984">
    <property type="term" value="F:protein-glutamate methylesterase activity"/>
    <property type="evidence" value="ECO:0007669"/>
    <property type="project" value="UniProtKB-EC"/>
</dbReference>
<evidence type="ECO:0000256" key="4">
    <source>
        <dbReference type="PROSITE-ProRule" id="PRU00050"/>
    </source>
</evidence>
<dbReference type="Proteomes" id="UP000198878">
    <property type="component" value="Unassembled WGS sequence"/>
</dbReference>
<comment type="catalytic activity">
    <reaction evidence="3">
        <text>[protein]-L-glutamate 5-O-methyl ester + H2O = L-glutamyl-[protein] + methanol + H(+)</text>
        <dbReference type="Rhea" id="RHEA:23236"/>
        <dbReference type="Rhea" id="RHEA-COMP:10208"/>
        <dbReference type="Rhea" id="RHEA-COMP:10311"/>
        <dbReference type="ChEBI" id="CHEBI:15377"/>
        <dbReference type="ChEBI" id="CHEBI:15378"/>
        <dbReference type="ChEBI" id="CHEBI:17790"/>
        <dbReference type="ChEBI" id="CHEBI:29973"/>
        <dbReference type="ChEBI" id="CHEBI:82795"/>
        <dbReference type="EC" id="3.1.1.61"/>
    </reaction>
</comment>
<keyword evidence="4" id="KW-0145">Chemotaxis</keyword>
<dbReference type="GO" id="GO:0006935">
    <property type="term" value="P:chemotaxis"/>
    <property type="evidence" value="ECO:0007669"/>
    <property type="project" value="UniProtKB-UniRule"/>
</dbReference>
<dbReference type="CDD" id="cd16433">
    <property type="entry name" value="CheB"/>
    <property type="match status" value="1"/>
</dbReference>
<keyword evidence="7" id="KW-1185">Reference proteome</keyword>
<protein>
    <recommendedName>
        <fullName evidence="2">protein-glutamate methylesterase</fullName>
        <ecNumber evidence="2">3.1.1.61</ecNumber>
    </recommendedName>
</protein>
<dbReference type="InterPro" id="IPR000673">
    <property type="entry name" value="Sig_transdc_resp-reg_Me-estase"/>
</dbReference>
<proteinExistence type="predicted"/>
<dbReference type="PANTHER" id="PTHR42872:SF6">
    <property type="entry name" value="PROTEIN-GLUTAMATE METHYLESTERASE_PROTEIN-GLUTAMINE GLUTAMINASE"/>
    <property type="match status" value="1"/>
</dbReference>
<dbReference type="SUPFAM" id="SSF52738">
    <property type="entry name" value="Methylesterase CheB, C-terminal domain"/>
    <property type="match status" value="1"/>
</dbReference>
<dbReference type="PANTHER" id="PTHR42872">
    <property type="entry name" value="PROTEIN-GLUTAMATE METHYLESTERASE/PROTEIN-GLUTAMINE GLUTAMINASE"/>
    <property type="match status" value="1"/>
</dbReference>
<evidence type="ECO:0000259" key="5">
    <source>
        <dbReference type="PROSITE" id="PS50122"/>
    </source>
</evidence>
<dbReference type="GO" id="GO:0005737">
    <property type="term" value="C:cytoplasm"/>
    <property type="evidence" value="ECO:0007669"/>
    <property type="project" value="InterPro"/>
</dbReference>
<evidence type="ECO:0000313" key="6">
    <source>
        <dbReference type="EMBL" id="SEF21011.1"/>
    </source>
</evidence>
<evidence type="ECO:0000256" key="1">
    <source>
        <dbReference type="ARBA" id="ARBA00022801"/>
    </source>
</evidence>
<sequence>MCREEVVTVPAARRDVVVAGASAGGVEALRALARSLPADFLATLLVTMHLPPGARSALPMILDRAGPLPALPATHGAPLRPGVIYVAPPDRHLLVDNGSVILTRGPAENGYRPAINATFRSAAVGAGPRTIGVVLSGTLDDGAAGLRAVADRGGVAVVQDPADALYRGMPDSALAAVDAEFVLPANELGAALDKLTRAPVDSADAPPPSAGLLLEVGDAGQYRCRIGHAWSTEALPGAHDTEFQRTLWTALRSLDEKAGFDERLRRDSHLRDDSLLAARYAVTAAERTTAAATPRKFLLSLSGAGVEELL</sequence>
<feature type="domain" description="CheB-type methylesterase" evidence="5">
    <location>
        <begin position="10"/>
        <end position="199"/>
    </location>
</feature>
<dbReference type="PIRSF" id="PIRSF036461">
    <property type="entry name" value="Chmtx_methlestr"/>
    <property type="match status" value="1"/>
</dbReference>
<feature type="active site" evidence="4">
    <location>
        <position position="22"/>
    </location>
</feature>
<dbReference type="Gene3D" id="3.40.50.180">
    <property type="entry name" value="Methylesterase CheB, C-terminal domain"/>
    <property type="match status" value="1"/>
</dbReference>
<dbReference type="EMBL" id="FNUJ01000001">
    <property type="protein sequence ID" value="SEF21011.1"/>
    <property type="molecule type" value="Genomic_DNA"/>
</dbReference>
<feature type="active site" evidence="4">
    <location>
        <position position="141"/>
    </location>
</feature>
<dbReference type="InterPro" id="IPR011247">
    <property type="entry name" value="Chemotax_prot-Glu_Me-esterase"/>
</dbReference>
<gene>
    <name evidence="6" type="ORF">SAMN05421837_101669</name>
</gene>
<feature type="active site" evidence="4">
    <location>
        <position position="49"/>
    </location>
</feature>
<evidence type="ECO:0000313" key="7">
    <source>
        <dbReference type="Proteomes" id="UP000198878"/>
    </source>
</evidence>
<keyword evidence="1 4" id="KW-0378">Hydrolase</keyword>
<dbReference type="GO" id="GO:0000156">
    <property type="term" value="F:phosphorelay response regulator activity"/>
    <property type="evidence" value="ECO:0007669"/>
    <property type="project" value="InterPro"/>
</dbReference>
<evidence type="ECO:0000256" key="2">
    <source>
        <dbReference type="ARBA" id="ARBA00039140"/>
    </source>
</evidence>
<accession>A0A1H5Q6H1</accession>
<name>A0A1H5Q6H1_9PSEU</name>
<organism evidence="6 7">
    <name type="scientific">Amycolatopsis pretoriensis</name>
    <dbReference type="NCBI Taxonomy" id="218821"/>
    <lineage>
        <taxon>Bacteria</taxon>
        <taxon>Bacillati</taxon>
        <taxon>Actinomycetota</taxon>
        <taxon>Actinomycetes</taxon>
        <taxon>Pseudonocardiales</taxon>
        <taxon>Pseudonocardiaceae</taxon>
        <taxon>Amycolatopsis</taxon>
    </lineage>
</organism>
<dbReference type="STRING" id="218821.SAMN05421837_101669"/>
<dbReference type="PROSITE" id="PS50122">
    <property type="entry name" value="CHEB"/>
    <property type="match status" value="1"/>
</dbReference>
<dbReference type="AlphaFoldDB" id="A0A1H5Q6H1"/>
<evidence type="ECO:0000256" key="3">
    <source>
        <dbReference type="ARBA" id="ARBA00048267"/>
    </source>
</evidence>